<dbReference type="Pfam" id="PF00395">
    <property type="entry name" value="SLH"/>
    <property type="match status" value="2"/>
</dbReference>
<dbReference type="AlphaFoldDB" id="A0A1C0YBJ9"/>
<evidence type="ECO:0000259" key="2">
    <source>
        <dbReference type="PROSITE" id="PS51272"/>
    </source>
</evidence>
<accession>A0A1C0YBJ9</accession>
<gene>
    <name evidence="3" type="ORF">A6K76_15505</name>
</gene>
<feature type="domain" description="SLH" evidence="2">
    <location>
        <begin position="23"/>
        <end position="86"/>
    </location>
</feature>
<feature type="chain" id="PRO_5008649031" description="SLH domain-containing protein" evidence="1">
    <location>
        <begin position="25"/>
        <end position="374"/>
    </location>
</feature>
<dbReference type="RefSeq" id="WP_066466434.1">
    <property type="nucleotide sequence ID" value="NZ_MATO01000076.1"/>
</dbReference>
<dbReference type="PROSITE" id="PS51272">
    <property type="entry name" value="SLH"/>
    <property type="match status" value="3"/>
</dbReference>
<dbReference type="InterPro" id="IPR051465">
    <property type="entry name" value="Cell_Envelope_Struct_Comp"/>
</dbReference>
<dbReference type="EMBL" id="MATO01000076">
    <property type="protein sequence ID" value="OCS84567.1"/>
    <property type="molecule type" value="Genomic_DNA"/>
</dbReference>
<protein>
    <recommendedName>
        <fullName evidence="2">SLH domain-containing protein</fullName>
    </recommendedName>
</protein>
<reference evidence="3 4" key="1">
    <citation type="submission" date="2016-07" db="EMBL/GenBank/DDBJ databases">
        <title>Caryophanon latum genome sequencing.</title>
        <authorList>
            <person name="Verma A."/>
            <person name="Pal Y."/>
            <person name="Krishnamurthi S."/>
        </authorList>
    </citation>
    <scope>NUCLEOTIDE SEQUENCE [LARGE SCALE GENOMIC DNA]</scope>
    <source>
        <strain evidence="3 4">DSM 14151</strain>
    </source>
</reference>
<keyword evidence="4" id="KW-1185">Reference proteome</keyword>
<evidence type="ECO:0000313" key="4">
    <source>
        <dbReference type="Proteomes" id="UP000093482"/>
    </source>
</evidence>
<feature type="domain" description="SLH" evidence="2">
    <location>
        <begin position="143"/>
        <end position="211"/>
    </location>
</feature>
<sequence>MFKKVTTFATAAALALSFASATSAAKFKDVPVTHSLNIEIEYLAEKGIIGGYTDNTFKPNAPISKKHIAKMLVEALDLPTTNLKPLPYKDVPKTHPYYKEIAAAYTAGIFGDASNFKPESSISRAFMAKMIANSFDLKSIEANAVTYEDVPNSNEFYQPVQLVTMNNIARGYENTTTKTYTFEPTKLLTRAHFSAFLARAISLKTESYIPDKKYTYIFERANDKSRFIAIPDDHDNGGGSEWTLQEVKTDEYYSSLWYQIRDGFWTGSVLEYGEDSYVDHPFTIGLKFDNTEKSTHDKMRQEILATDATYKIGNVEYKDVVVIRERSVEFVESNGFYKPGGFVTRTLYVADGYGIIAHKKEDKLYESLIERKLQ</sequence>
<evidence type="ECO:0000313" key="3">
    <source>
        <dbReference type="EMBL" id="OCS84567.1"/>
    </source>
</evidence>
<dbReference type="Proteomes" id="UP000093482">
    <property type="component" value="Unassembled WGS sequence"/>
</dbReference>
<proteinExistence type="predicted"/>
<dbReference type="PANTHER" id="PTHR43308:SF5">
    <property type="entry name" value="S-LAYER PROTEIN _ PEPTIDOGLYCAN ENDO-BETA-N-ACETYLGLUCOSAMINIDASE"/>
    <property type="match status" value="1"/>
</dbReference>
<keyword evidence="1" id="KW-0732">Signal</keyword>
<dbReference type="PANTHER" id="PTHR43308">
    <property type="entry name" value="OUTER MEMBRANE PROTEIN ALPHA-RELATED"/>
    <property type="match status" value="1"/>
</dbReference>
<organism evidence="3 4">
    <name type="scientific">Caryophanon latum</name>
    <dbReference type="NCBI Taxonomy" id="33977"/>
    <lineage>
        <taxon>Bacteria</taxon>
        <taxon>Bacillati</taxon>
        <taxon>Bacillota</taxon>
        <taxon>Bacilli</taxon>
        <taxon>Bacillales</taxon>
        <taxon>Caryophanaceae</taxon>
        <taxon>Caryophanon</taxon>
    </lineage>
</organism>
<evidence type="ECO:0000256" key="1">
    <source>
        <dbReference type="SAM" id="SignalP"/>
    </source>
</evidence>
<dbReference type="InterPro" id="IPR001119">
    <property type="entry name" value="SLH_dom"/>
</dbReference>
<feature type="domain" description="SLH" evidence="2">
    <location>
        <begin position="87"/>
        <end position="142"/>
    </location>
</feature>
<name>A0A1C0YBJ9_9BACL</name>
<feature type="signal peptide" evidence="1">
    <location>
        <begin position="1"/>
        <end position="24"/>
    </location>
</feature>
<dbReference type="OrthoDB" id="2439185at2"/>
<comment type="caution">
    <text evidence="3">The sequence shown here is derived from an EMBL/GenBank/DDBJ whole genome shotgun (WGS) entry which is preliminary data.</text>
</comment>